<dbReference type="EMBL" id="KQ459984">
    <property type="protein sequence ID" value="KPJ18908.1"/>
    <property type="molecule type" value="Genomic_DNA"/>
</dbReference>
<evidence type="ECO:0000313" key="4">
    <source>
        <dbReference type="Proteomes" id="UP000053240"/>
    </source>
</evidence>
<feature type="compositionally biased region" description="Basic residues" evidence="1">
    <location>
        <begin position="89"/>
        <end position="99"/>
    </location>
</feature>
<dbReference type="STRING" id="76193.A0A194RM56"/>
<evidence type="ECO:0000313" key="3">
    <source>
        <dbReference type="EMBL" id="KPJ18908.1"/>
    </source>
</evidence>
<keyword evidence="2" id="KW-1133">Transmembrane helix</keyword>
<keyword evidence="4" id="KW-1185">Reference proteome</keyword>
<accession>A0A194RM56</accession>
<reference evidence="3 4" key="1">
    <citation type="journal article" date="2015" name="Nat. Commun.">
        <title>Outbred genome sequencing and CRISPR/Cas9 gene editing in butterflies.</title>
        <authorList>
            <person name="Li X."/>
            <person name="Fan D."/>
            <person name="Zhang W."/>
            <person name="Liu G."/>
            <person name="Zhang L."/>
            <person name="Zhao L."/>
            <person name="Fang X."/>
            <person name="Chen L."/>
            <person name="Dong Y."/>
            <person name="Chen Y."/>
            <person name="Ding Y."/>
            <person name="Zhao R."/>
            <person name="Feng M."/>
            <person name="Zhu Y."/>
            <person name="Feng Y."/>
            <person name="Jiang X."/>
            <person name="Zhu D."/>
            <person name="Xiang H."/>
            <person name="Feng X."/>
            <person name="Li S."/>
            <person name="Wang J."/>
            <person name="Zhang G."/>
            <person name="Kronforst M.R."/>
            <person name="Wang W."/>
        </authorList>
    </citation>
    <scope>NUCLEOTIDE SEQUENCE [LARGE SCALE GENOMIC DNA]</scope>
    <source>
        <strain evidence="3">Ya'a_city_454_Pm</strain>
        <tissue evidence="3">Whole body</tissue>
    </source>
</reference>
<gene>
    <name evidence="3" type="ORF">RR48_12419</name>
</gene>
<evidence type="ECO:0000256" key="1">
    <source>
        <dbReference type="SAM" id="MobiDB-lite"/>
    </source>
</evidence>
<dbReference type="Proteomes" id="UP000053240">
    <property type="component" value="Unassembled WGS sequence"/>
</dbReference>
<dbReference type="InParanoid" id="A0A194RM56"/>
<name>A0A194RM56_PAPMA</name>
<keyword evidence="2" id="KW-0472">Membrane</keyword>
<feature type="compositionally biased region" description="Basic residues" evidence="1">
    <location>
        <begin position="110"/>
        <end position="132"/>
    </location>
</feature>
<feature type="transmembrane region" description="Helical" evidence="2">
    <location>
        <begin position="160"/>
        <end position="181"/>
    </location>
</feature>
<protein>
    <submittedName>
        <fullName evidence="3">Uncharacterized protein</fullName>
    </submittedName>
</protein>
<keyword evidence="2" id="KW-0812">Transmembrane</keyword>
<organism evidence="3 4">
    <name type="scientific">Papilio machaon</name>
    <name type="common">Old World swallowtail butterfly</name>
    <dbReference type="NCBI Taxonomy" id="76193"/>
    <lineage>
        <taxon>Eukaryota</taxon>
        <taxon>Metazoa</taxon>
        <taxon>Ecdysozoa</taxon>
        <taxon>Arthropoda</taxon>
        <taxon>Hexapoda</taxon>
        <taxon>Insecta</taxon>
        <taxon>Pterygota</taxon>
        <taxon>Neoptera</taxon>
        <taxon>Endopterygota</taxon>
        <taxon>Lepidoptera</taxon>
        <taxon>Glossata</taxon>
        <taxon>Ditrysia</taxon>
        <taxon>Papilionoidea</taxon>
        <taxon>Papilionidae</taxon>
        <taxon>Papilioninae</taxon>
        <taxon>Papilio</taxon>
    </lineage>
</organism>
<feature type="region of interest" description="Disordered" evidence="1">
    <location>
        <begin position="89"/>
        <end position="132"/>
    </location>
</feature>
<evidence type="ECO:0000256" key="2">
    <source>
        <dbReference type="SAM" id="Phobius"/>
    </source>
</evidence>
<sequence length="247" mass="28304">MCVFVQTVDKAVCTEESGAARLEAVLVALVERKARALHAEHARRRAHTHPLLLLLRDHLPDEEACMVESPGQALPSHWCEHEIARHKRKKLKLQMHHKNANSPGRLQTERRRRRRRRSPHAHTHSHKPKKHRTLLVSAIDEQAKVIHVLDPDELPRRARYTIMVTACLLLFLCLLLVGVTLRMAPLIDDMGGAVRSLISYTLDSKASQVNGILNVSDMEFKWNEKINVSQLIMSIYCHFESPDRPHL</sequence>
<dbReference type="AlphaFoldDB" id="A0A194RM56"/>
<proteinExistence type="predicted"/>